<dbReference type="GO" id="GO:0000226">
    <property type="term" value="P:microtubule cytoskeleton organization"/>
    <property type="evidence" value="ECO:0007669"/>
    <property type="project" value="TreeGrafter"/>
</dbReference>
<feature type="region of interest" description="Disordered" evidence="4">
    <location>
        <begin position="456"/>
        <end position="503"/>
    </location>
</feature>
<dbReference type="GO" id="GO:0070740">
    <property type="term" value="F:tubulin-glutamic acid ligase activity"/>
    <property type="evidence" value="ECO:0007669"/>
    <property type="project" value="TreeGrafter"/>
</dbReference>
<evidence type="ECO:0000256" key="3">
    <source>
        <dbReference type="ARBA" id="ARBA00022840"/>
    </source>
</evidence>
<sequence length="871" mass="97762">MASVEPDLYSRCGGCKNQKLLMPPQPTEVKSRIRVYQSPQIWSLEKKCSDAIHALQKKPVGSNAYHLCFDCHNTAPSTSPSSPLLTAHNTKSSRNLPERTFVFQRPVSGHKPYQKLESLCLRPKSVDQRPYSTSSPIRYPHSTPASYFGTTGAMTTSLMDQFLLPSATGDQLELSPRRPSSVVPKLPCESTRPSLNTNSFLRPSSAKVPLHPHQGNKKTYTCPVGTNSSSWHNGGTGELGQLNGNIQCLSHHCTTTLKFPQPPTSPNIVQGSSRMEPTAWEILEHGSKMDTLPHRIHLTEAVKNLVQSRNVLKSNIAPHVEAASNMAFSKDSVLANCNKVTSPLCSGSQKELIPGTYVSDGAFVNGSLNIASGAIDCAKLAVDANVSNPNIHRQTVSAPALKRESHQPAMLQKSQGVTITVMATQISTIHLNKTHRVPEIPVQSESVLHKLEQPLPNCELEGAEEELPDGLDDRQEEEEEEEEEDMEDEDGEDGDTPDGSLIYSSSDTLLSAVSRQCPENVPVNGGSVVRPALTNSLFPNMPQTVYFGTQDETVQRLPWAQRKLLKWRMSTVTPNVVKIAVTRSHFRVTKKNHDWLGCWGHHMKSTAFKTIQAHQKLNHFPGTFQIGRKDRLWRNLSKMQARFGRKEFNFFPQSFVLPQDIKLLKKAWEEGGTRQKWIVKPPASARGMGIQVIHKWSQLPKRRPLLVQRYLHKPYLISGSKFDLRIYVYVTSYDPLRIYLFSDGLVRFASCKYSSSMKSLSNKFMHLTNYSVNKKNVDYKANSDQTACQGHKWALKALWSYLNQHGFSSDKIWEKIKDMVIKTVIASEPYVNSLVKMYVQKPYSCHELFGFDIMLDENLKPWVLEVNISPR</sequence>
<evidence type="ECO:0000256" key="4">
    <source>
        <dbReference type="SAM" id="MobiDB-lite"/>
    </source>
</evidence>
<feature type="compositionally biased region" description="Polar residues" evidence="4">
    <location>
        <begin position="191"/>
        <end position="202"/>
    </location>
</feature>
<name>A0AAD1WDP9_PELCU</name>
<keyword evidence="2" id="KW-0547">Nucleotide-binding</keyword>
<evidence type="ECO:0000256" key="1">
    <source>
        <dbReference type="ARBA" id="ARBA00022598"/>
    </source>
</evidence>
<dbReference type="Proteomes" id="UP001295444">
    <property type="component" value="Chromosome 07"/>
</dbReference>
<reference evidence="5" key="1">
    <citation type="submission" date="2022-03" db="EMBL/GenBank/DDBJ databases">
        <authorList>
            <person name="Alioto T."/>
            <person name="Alioto T."/>
            <person name="Gomez Garrido J."/>
        </authorList>
    </citation>
    <scope>NUCLEOTIDE SEQUENCE</scope>
</reference>
<dbReference type="PROSITE" id="PS51221">
    <property type="entry name" value="TTL"/>
    <property type="match status" value="1"/>
</dbReference>
<organism evidence="5 6">
    <name type="scientific">Pelobates cultripes</name>
    <name type="common">Western spadefoot toad</name>
    <dbReference type="NCBI Taxonomy" id="61616"/>
    <lineage>
        <taxon>Eukaryota</taxon>
        <taxon>Metazoa</taxon>
        <taxon>Chordata</taxon>
        <taxon>Craniata</taxon>
        <taxon>Vertebrata</taxon>
        <taxon>Euteleostomi</taxon>
        <taxon>Amphibia</taxon>
        <taxon>Batrachia</taxon>
        <taxon>Anura</taxon>
        <taxon>Pelobatoidea</taxon>
        <taxon>Pelobatidae</taxon>
        <taxon>Pelobates</taxon>
    </lineage>
</organism>
<evidence type="ECO:0000256" key="2">
    <source>
        <dbReference type="ARBA" id="ARBA00022741"/>
    </source>
</evidence>
<dbReference type="InterPro" id="IPR004344">
    <property type="entry name" value="TTL/TTLL_fam"/>
</dbReference>
<dbReference type="PANTHER" id="PTHR12241:SF162">
    <property type="entry name" value="TUBULIN MONOGLUTAMYLASE TTLL4"/>
    <property type="match status" value="1"/>
</dbReference>
<evidence type="ECO:0000313" key="6">
    <source>
        <dbReference type="Proteomes" id="UP001295444"/>
    </source>
</evidence>
<dbReference type="GO" id="GO:0015631">
    <property type="term" value="F:tubulin binding"/>
    <property type="evidence" value="ECO:0007669"/>
    <property type="project" value="TreeGrafter"/>
</dbReference>
<keyword evidence="3" id="KW-0067">ATP-binding</keyword>
<gene>
    <name evidence="5" type="ORF">PECUL_23A049490</name>
</gene>
<protein>
    <submittedName>
        <fullName evidence="5">Tubulin polyglutamylase TTLL4</fullName>
    </submittedName>
</protein>
<accession>A0AAD1WDP9</accession>
<dbReference type="PANTHER" id="PTHR12241">
    <property type="entry name" value="TUBULIN POLYGLUTAMYLASE"/>
    <property type="match status" value="1"/>
</dbReference>
<keyword evidence="6" id="KW-1185">Reference proteome</keyword>
<evidence type="ECO:0000313" key="5">
    <source>
        <dbReference type="EMBL" id="CAH2305261.1"/>
    </source>
</evidence>
<dbReference type="EMBL" id="OW240918">
    <property type="protein sequence ID" value="CAH2305261.1"/>
    <property type="molecule type" value="Genomic_DNA"/>
</dbReference>
<dbReference type="SUPFAM" id="SSF56059">
    <property type="entry name" value="Glutathione synthetase ATP-binding domain-like"/>
    <property type="match status" value="1"/>
</dbReference>
<dbReference type="Gene3D" id="3.30.470.20">
    <property type="entry name" value="ATP-grasp fold, B domain"/>
    <property type="match status" value="1"/>
</dbReference>
<dbReference type="GO" id="GO:0036064">
    <property type="term" value="C:ciliary basal body"/>
    <property type="evidence" value="ECO:0007669"/>
    <property type="project" value="TreeGrafter"/>
</dbReference>
<proteinExistence type="predicted"/>
<keyword evidence="1" id="KW-0436">Ligase</keyword>
<dbReference type="AlphaFoldDB" id="A0AAD1WDP9"/>
<feature type="compositionally biased region" description="Acidic residues" evidence="4">
    <location>
        <begin position="461"/>
        <end position="496"/>
    </location>
</feature>
<dbReference type="Pfam" id="PF03133">
    <property type="entry name" value="TTL"/>
    <property type="match status" value="1"/>
</dbReference>
<feature type="region of interest" description="Disordered" evidence="4">
    <location>
        <begin position="171"/>
        <end position="217"/>
    </location>
</feature>
<dbReference type="GO" id="GO:0005524">
    <property type="term" value="F:ATP binding"/>
    <property type="evidence" value="ECO:0007669"/>
    <property type="project" value="UniProtKB-KW"/>
</dbReference>